<evidence type="ECO:0000313" key="4">
    <source>
        <dbReference type="Proteomes" id="UP000037035"/>
    </source>
</evidence>
<dbReference type="PROSITE" id="PS50404">
    <property type="entry name" value="GST_NTER"/>
    <property type="match status" value="1"/>
</dbReference>
<dbReference type="SFLD" id="SFLDS00019">
    <property type="entry name" value="Glutathione_Transferase_(cytos"/>
    <property type="match status" value="1"/>
</dbReference>
<dbReference type="GO" id="GO:0004364">
    <property type="term" value="F:glutathione transferase activity"/>
    <property type="evidence" value="ECO:0007669"/>
    <property type="project" value="TreeGrafter"/>
</dbReference>
<dbReference type="CDD" id="cd03039">
    <property type="entry name" value="GST_N_Sigma_like"/>
    <property type="match status" value="1"/>
</dbReference>
<dbReference type="InterPro" id="IPR004045">
    <property type="entry name" value="Glutathione_S-Trfase_N"/>
</dbReference>
<dbReference type="CDD" id="cd03192">
    <property type="entry name" value="GST_C_Sigma_like"/>
    <property type="match status" value="1"/>
</dbReference>
<dbReference type="OrthoDB" id="414243at2759"/>
<evidence type="ECO:0000259" key="1">
    <source>
        <dbReference type="PROSITE" id="PS50404"/>
    </source>
</evidence>
<dbReference type="GO" id="GO:0006749">
    <property type="term" value="P:glutathione metabolic process"/>
    <property type="evidence" value="ECO:0007669"/>
    <property type="project" value="TreeGrafter"/>
</dbReference>
<evidence type="ECO:0000313" key="3">
    <source>
        <dbReference type="EMBL" id="KNZ55661.1"/>
    </source>
</evidence>
<dbReference type="Pfam" id="PF02798">
    <property type="entry name" value="GST_N"/>
    <property type="match status" value="1"/>
</dbReference>
<dbReference type="SUPFAM" id="SSF52833">
    <property type="entry name" value="Thioredoxin-like"/>
    <property type="match status" value="1"/>
</dbReference>
<dbReference type="FunFam" id="1.20.1050.10:FF:000055">
    <property type="entry name" value="Glutathione S-transferase"/>
    <property type="match status" value="1"/>
</dbReference>
<sequence>MPSYKLTYFDAKGRAESIRLALHISGIPFTDERLTREQFASKKESLPFGQVPVLTVDDKVIPQEVAILQYIGRLSGLYPSDREEALNVDIMINVTNDFYGSMIVFYMPDGQAKTEMKKMVIGEKIPKLLDYLEKNLGKSGTTFCAGDKLTIADLRLYSIITAFKSGMLDGFPVELVDKYPHVTKLYHAVHGHEKVASWNKTQEK</sequence>
<dbReference type="PANTHER" id="PTHR11571:SF252">
    <property type="entry name" value="GLUTATHIONE S-TRANSFERASE"/>
    <property type="match status" value="1"/>
</dbReference>
<gene>
    <name evidence="3" type="ORF">VP01_261g3</name>
</gene>
<dbReference type="InterPro" id="IPR010987">
    <property type="entry name" value="Glutathione-S-Trfase_C-like"/>
</dbReference>
<accession>A0A0L6V4E8</accession>
<dbReference type="SFLD" id="SFLDG00363">
    <property type="entry name" value="AMPS_(cytGST):_Alpha-__Mu-__Pi"/>
    <property type="match status" value="1"/>
</dbReference>
<evidence type="ECO:0000259" key="2">
    <source>
        <dbReference type="PROSITE" id="PS50405"/>
    </source>
</evidence>
<name>A0A0L6V4E8_9BASI</name>
<dbReference type="Pfam" id="PF14497">
    <property type="entry name" value="GST_C_3"/>
    <property type="match status" value="1"/>
</dbReference>
<organism evidence="3 4">
    <name type="scientific">Puccinia sorghi</name>
    <dbReference type="NCBI Taxonomy" id="27349"/>
    <lineage>
        <taxon>Eukaryota</taxon>
        <taxon>Fungi</taxon>
        <taxon>Dikarya</taxon>
        <taxon>Basidiomycota</taxon>
        <taxon>Pucciniomycotina</taxon>
        <taxon>Pucciniomycetes</taxon>
        <taxon>Pucciniales</taxon>
        <taxon>Pucciniaceae</taxon>
        <taxon>Puccinia</taxon>
    </lineage>
</organism>
<dbReference type="EMBL" id="LAVV01007524">
    <property type="protein sequence ID" value="KNZ55661.1"/>
    <property type="molecule type" value="Genomic_DNA"/>
</dbReference>
<reference evidence="3 4" key="1">
    <citation type="submission" date="2015-08" db="EMBL/GenBank/DDBJ databases">
        <title>Next Generation Sequencing and Analysis of the Genome of Puccinia sorghi L Schw, the Causal Agent of Maize Common Rust.</title>
        <authorList>
            <person name="Rochi L."/>
            <person name="Burguener G."/>
            <person name="Darino M."/>
            <person name="Turjanski A."/>
            <person name="Kreff E."/>
            <person name="Dieguez M.J."/>
            <person name="Sacco F."/>
        </authorList>
    </citation>
    <scope>NUCLEOTIDE SEQUENCE [LARGE SCALE GENOMIC DNA]</scope>
    <source>
        <strain evidence="3 4">RO10H11247</strain>
    </source>
</reference>
<dbReference type="SUPFAM" id="SSF47616">
    <property type="entry name" value="GST C-terminal domain-like"/>
    <property type="match status" value="1"/>
</dbReference>
<protein>
    <recommendedName>
        <fullName evidence="5">Glutathione S-transferase</fullName>
    </recommendedName>
</protein>
<dbReference type="Gene3D" id="1.20.1050.10">
    <property type="match status" value="1"/>
</dbReference>
<dbReference type="FunFam" id="3.40.30.10:FF:000035">
    <property type="entry name" value="hematopoietic prostaglandin D synthase"/>
    <property type="match status" value="1"/>
</dbReference>
<proteinExistence type="predicted"/>
<feature type="domain" description="GST C-terminal" evidence="2">
    <location>
        <begin position="81"/>
        <end position="204"/>
    </location>
</feature>
<comment type="caution">
    <text evidence="3">The sequence shown here is derived from an EMBL/GenBank/DDBJ whole genome shotgun (WGS) entry which is preliminary data.</text>
</comment>
<dbReference type="AlphaFoldDB" id="A0A0L6V4E8"/>
<dbReference type="Gene3D" id="3.40.30.10">
    <property type="entry name" value="Glutaredoxin"/>
    <property type="match status" value="1"/>
</dbReference>
<dbReference type="STRING" id="27349.A0A0L6V4E8"/>
<keyword evidence="4" id="KW-1185">Reference proteome</keyword>
<dbReference type="InterPro" id="IPR050213">
    <property type="entry name" value="GST_superfamily"/>
</dbReference>
<feature type="domain" description="GST N-terminal" evidence="1">
    <location>
        <begin position="2"/>
        <end position="79"/>
    </location>
</feature>
<dbReference type="Proteomes" id="UP000037035">
    <property type="component" value="Unassembled WGS sequence"/>
</dbReference>
<dbReference type="InterPro" id="IPR036282">
    <property type="entry name" value="Glutathione-S-Trfase_C_sf"/>
</dbReference>
<dbReference type="PANTHER" id="PTHR11571">
    <property type="entry name" value="GLUTATHIONE S-TRANSFERASE"/>
    <property type="match status" value="1"/>
</dbReference>
<dbReference type="InterPro" id="IPR004046">
    <property type="entry name" value="GST_C"/>
</dbReference>
<dbReference type="PROSITE" id="PS50405">
    <property type="entry name" value="GST_CTER"/>
    <property type="match status" value="1"/>
</dbReference>
<dbReference type="InterPro" id="IPR040079">
    <property type="entry name" value="Glutathione_S-Trfase"/>
</dbReference>
<dbReference type="InterPro" id="IPR036249">
    <property type="entry name" value="Thioredoxin-like_sf"/>
</dbReference>
<dbReference type="VEuPathDB" id="FungiDB:VP01_261g3"/>
<evidence type="ECO:0008006" key="5">
    <source>
        <dbReference type="Google" id="ProtNLM"/>
    </source>
</evidence>
<dbReference type="SFLD" id="SFLDG01205">
    <property type="entry name" value="AMPS.1"/>
    <property type="match status" value="1"/>
</dbReference>